<reference evidence="1 2" key="1">
    <citation type="submission" date="2022-01" db="EMBL/GenBank/DDBJ databases">
        <title>A chromosomal length assembly of Cordylochernes scorpioides.</title>
        <authorList>
            <person name="Zeh D."/>
            <person name="Zeh J."/>
        </authorList>
    </citation>
    <scope>NUCLEOTIDE SEQUENCE [LARGE SCALE GENOMIC DNA]</scope>
    <source>
        <strain evidence="1">IN4F17</strain>
        <tissue evidence="1">Whole Body</tissue>
    </source>
</reference>
<dbReference type="Proteomes" id="UP001235939">
    <property type="component" value="Chromosome 15"/>
</dbReference>
<protein>
    <submittedName>
        <fullName evidence="1">Uncharacterized protein</fullName>
    </submittedName>
</protein>
<evidence type="ECO:0000313" key="1">
    <source>
        <dbReference type="EMBL" id="UYV77346.1"/>
    </source>
</evidence>
<gene>
    <name evidence="1" type="ORF">LAZ67_15000581</name>
</gene>
<organism evidence="1 2">
    <name type="scientific">Cordylochernes scorpioides</name>
    <dbReference type="NCBI Taxonomy" id="51811"/>
    <lineage>
        <taxon>Eukaryota</taxon>
        <taxon>Metazoa</taxon>
        <taxon>Ecdysozoa</taxon>
        <taxon>Arthropoda</taxon>
        <taxon>Chelicerata</taxon>
        <taxon>Arachnida</taxon>
        <taxon>Pseudoscorpiones</taxon>
        <taxon>Cheliferoidea</taxon>
        <taxon>Chernetidae</taxon>
        <taxon>Cordylochernes</taxon>
    </lineage>
</organism>
<proteinExistence type="predicted"/>
<accession>A0ABY6L867</accession>
<dbReference type="EMBL" id="CP092877">
    <property type="protein sequence ID" value="UYV77346.1"/>
    <property type="molecule type" value="Genomic_DNA"/>
</dbReference>
<sequence>MKHCNQSLINAVNSIPEDDCCKCFDNWFSRMFCTLDRLLIAFKNSPELNTILVFKNILPLAITLTSTSVTRIKGGYKKEKENR</sequence>
<keyword evidence="2" id="KW-1185">Reference proteome</keyword>
<evidence type="ECO:0000313" key="2">
    <source>
        <dbReference type="Proteomes" id="UP001235939"/>
    </source>
</evidence>
<name>A0ABY6L867_9ARAC</name>